<accession>A0A545TAU5</accession>
<feature type="signal peptide" evidence="1">
    <location>
        <begin position="1"/>
        <end position="29"/>
    </location>
</feature>
<feature type="chain" id="PRO_5021828571" evidence="1">
    <location>
        <begin position="30"/>
        <end position="217"/>
    </location>
</feature>
<name>A0A545TAU5_9PROT</name>
<dbReference type="AlphaFoldDB" id="A0A545TAU5"/>
<organism evidence="3 4">
    <name type="scientific">Denitrobaculum tricleocarpae</name>
    <dbReference type="NCBI Taxonomy" id="2591009"/>
    <lineage>
        <taxon>Bacteria</taxon>
        <taxon>Pseudomonadati</taxon>
        <taxon>Pseudomonadota</taxon>
        <taxon>Alphaproteobacteria</taxon>
        <taxon>Rhodospirillales</taxon>
        <taxon>Rhodospirillaceae</taxon>
        <taxon>Denitrobaculum</taxon>
    </lineage>
</organism>
<evidence type="ECO:0000313" key="4">
    <source>
        <dbReference type="Proteomes" id="UP000315252"/>
    </source>
</evidence>
<feature type="domain" description="Ice-binding protein C-terminal" evidence="2">
    <location>
        <begin position="191"/>
        <end position="215"/>
    </location>
</feature>
<comment type="caution">
    <text evidence="3">The sequence shown here is derived from an EMBL/GenBank/DDBJ whole genome shotgun (WGS) entry which is preliminary data.</text>
</comment>
<protein>
    <submittedName>
        <fullName evidence="3">PEP-CTERM sorting domain-containing protein</fullName>
    </submittedName>
</protein>
<evidence type="ECO:0000259" key="2">
    <source>
        <dbReference type="Pfam" id="PF07589"/>
    </source>
</evidence>
<dbReference type="NCBIfam" id="TIGR02595">
    <property type="entry name" value="PEP_CTERM"/>
    <property type="match status" value="1"/>
</dbReference>
<dbReference type="OrthoDB" id="7860723at2"/>
<evidence type="ECO:0000256" key="1">
    <source>
        <dbReference type="SAM" id="SignalP"/>
    </source>
</evidence>
<dbReference type="Pfam" id="PF07589">
    <property type="entry name" value="PEP-CTERM"/>
    <property type="match status" value="1"/>
</dbReference>
<dbReference type="Proteomes" id="UP000315252">
    <property type="component" value="Unassembled WGS sequence"/>
</dbReference>
<dbReference type="InterPro" id="IPR013424">
    <property type="entry name" value="Ice-binding_C"/>
</dbReference>
<dbReference type="EMBL" id="VHSH01000010">
    <property type="protein sequence ID" value="TQV74342.1"/>
    <property type="molecule type" value="Genomic_DNA"/>
</dbReference>
<keyword evidence="4" id="KW-1185">Reference proteome</keyword>
<keyword evidence="1" id="KW-0732">Signal</keyword>
<sequence length="217" mass="23628">MVSNMRLKILFTVIAIGLSTVSWSRSASATVMTYDMSWTGDGGYSMTGMFSFDDSTLAASPLVQFPDLLSFEATAFKPDGTALETYAFSTSDYSIFSTKNFIINFNFEADTGLLRQDGSGGLLSPFNLFFGAFTAGEIQPTGWFLYEGASCNFFFKTVLDATSPECSTRWDASDESLVQVRLRGGLQNEVQVPEPGTLAVFGLGLTGLGFAARRKRR</sequence>
<gene>
    <name evidence="3" type="ORF">FKG95_23950</name>
</gene>
<evidence type="ECO:0000313" key="3">
    <source>
        <dbReference type="EMBL" id="TQV74342.1"/>
    </source>
</evidence>
<proteinExistence type="predicted"/>
<reference evidence="3 4" key="1">
    <citation type="submission" date="2019-06" db="EMBL/GenBank/DDBJ databases">
        <title>Whole genome sequence for Rhodospirillaceae sp. R148.</title>
        <authorList>
            <person name="Wang G."/>
        </authorList>
    </citation>
    <scope>NUCLEOTIDE SEQUENCE [LARGE SCALE GENOMIC DNA]</scope>
    <source>
        <strain evidence="3 4">R148</strain>
    </source>
</reference>